<sequence>MNVLLAGATGTLGSVLVRQLLDAGHSVLGITRSEAGARRVAQAGGVPVVADVMDRESLLAALDGVRAHAVVHQATAITGLPLFHRALYATDALRDRGTAHLVEAAGVVGARRFVTQSFFLGYGYRDHGDDLVTEDRPFAEPGQGAFDPHMRSMRANEEQVFAAPGIDGISLRYGMFYGPEPSTRKLMDMTRKRLLPVPDPAGTVSLIHIEDAASAAVSALERGTPGRPYNIADDRPVRFDVYVRALARAAGAPVPWAVPGGLLRAMPYMHALMVGTRIRISSERAKRELGWTPRYPSYRAGLATC</sequence>
<dbReference type="SUPFAM" id="SSF51735">
    <property type="entry name" value="NAD(P)-binding Rossmann-fold domains"/>
    <property type="match status" value="1"/>
</dbReference>
<dbReference type="InterPro" id="IPR051783">
    <property type="entry name" value="NAD(P)-dependent_oxidoreduct"/>
</dbReference>
<dbReference type="PANTHER" id="PTHR48079:SF6">
    <property type="entry name" value="NAD(P)-BINDING DOMAIN-CONTAINING PROTEIN-RELATED"/>
    <property type="match status" value="1"/>
</dbReference>
<dbReference type="Proteomes" id="UP001589647">
    <property type="component" value="Unassembled WGS sequence"/>
</dbReference>
<feature type="domain" description="NAD-dependent epimerase/dehydratase" evidence="1">
    <location>
        <begin position="3"/>
        <end position="232"/>
    </location>
</feature>
<dbReference type="InterPro" id="IPR036291">
    <property type="entry name" value="NAD(P)-bd_dom_sf"/>
</dbReference>
<dbReference type="InterPro" id="IPR001509">
    <property type="entry name" value="Epimerase_deHydtase"/>
</dbReference>
<dbReference type="EMBL" id="JBHMEI010000078">
    <property type="protein sequence ID" value="MFB9208519.1"/>
    <property type="molecule type" value="Genomic_DNA"/>
</dbReference>
<organism evidence="2 3">
    <name type="scientific">Nonomuraea spiralis</name>
    <dbReference type="NCBI Taxonomy" id="46182"/>
    <lineage>
        <taxon>Bacteria</taxon>
        <taxon>Bacillati</taxon>
        <taxon>Actinomycetota</taxon>
        <taxon>Actinomycetes</taxon>
        <taxon>Streptosporangiales</taxon>
        <taxon>Streptosporangiaceae</taxon>
        <taxon>Nonomuraea</taxon>
    </lineage>
</organism>
<comment type="caution">
    <text evidence="2">The sequence shown here is derived from an EMBL/GenBank/DDBJ whole genome shotgun (WGS) entry which is preliminary data.</text>
</comment>
<proteinExistence type="predicted"/>
<dbReference type="RefSeq" id="WP_189647571.1">
    <property type="nucleotide sequence ID" value="NZ_BMRC01000005.1"/>
</dbReference>
<accession>A0ABV5IVB8</accession>
<dbReference type="Pfam" id="PF01370">
    <property type="entry name" value="Epimerase"/>
    <property type="match status" value="1"/>
</dbReference>
<evidence type="ECO:0000259" key="1">
    <source>
        <dbReference type="Pfam" id="PF01370"/>
    </source>
</evidence>
<reference evidence="2 3" key="1">
    <citation type="submission" date="2024-09" db="EMBL/GenBank/DDBJ databases">
        <authorList>
            <person name="Sun Q."/>
            <person name="Mori K."/>
        </authorList>
    </citation>
    <scope>NUCLEOTIDE SEQUENCE [LARGE SCALE GENOMIC DNA]</scope>
    <source>
        <strain evidence="2 3">CCM 3426</strain>
    </source>
</reference>
<dbReference type="PANTHER" id="PTHR48079">
    <property type="entry name" value="PROTEIN YEEZ"/>
    <property type="match status" value="1"/>
</dbReference>
<keyword evidence="3" id="KW-1185">Reference proteome</keyword>
<gene>
    <name evidence="2" type="ORF">ACFFV7_45570</name>
</gene>
<protein>
    <submittedName>
        <fullName evidence="2">NAD-dependent epimerase/dehydratase family protein</fullName>
    </submittedName>
</protein>
<evidence type="ECO:0000313" key="2">
    <source>
        <dbReference type="EMBL" id="MFB9208519.1"/>
    </source>
</evidence>
<evidence type="ECO:0000313" key="3">
    <source>
        <dbReference type="Proteomes" id="UP001589647"/>
    </source>
</evidence>
<name>A0ABV5IVB8_9ACTN</name>
<dbReference type="Gene3D" id="3.40.50.720">
    <property type="entry name" value="NAD(P)-binding Rossmann-like Domain"/>
    <property type="match status" value="1"/>
</dbReference>